<dbReference type="Gene3D" id="3.30.420.10">
    <property type="entry name" value="Ribonuclease H-like superfamily/Ribonuclease H"/>
    <property type="match status" value="1"/>
</dbReference>
<gene>
    <name evidence="5" type="ORF">GCM10017774_76840</name>
</gene>
<evidence type="ECO:0000256" key="2">
    <source>
        <dbReference type="ARBA" id="ARBA00022801"/>
    </source>
</evidence>
<dbReference type="PANTHER" id="PTHR30231:SF4">
    <property type="entry name" value="PROTEIN NEN2"/>
    <property type="match status" value="1"/>
</dbReference>
<dbReference type="SMART" id="SM00479">
    <property type="entry name" value="EXOIII"/>
    <property type="match status" value="1"/>
</dbReference>
<dbReference type="InterPro" id="IPR013520">
    <property type="entry name" value="Ribonucl_H"/>
</dbReference>
<feature type="domain" description="Exonuclease" evidence="4">
    <location>
        <begin position="12"/>
        <end position="191"/>
    </location>
</feature>
<dbReference type="GO" id="GO:0004527">
    <property type="term" value="F:exonuclease activity"/>
    <property type="evidence" value="ECO:0007669"/>
    <property type="project" value="UniProtKB-KW"/>
</dbReference>
<dbReference type="Pfam" id="PF00929">
    <property type="entry name" value="RNase_T"/>
    <property type="match status" value="1"/>
</dbReference>
<dbReference type="InterPro" id="IPR012337">
    <property type="entry name" value="RNaseH-like_sf"/>
</dbReference>
<keyword evidence="6" id="KW-1185">Reference proteome</keyword>
<dbReference type="CDD" id="cd06127">
    <property type="entry name" value="DEDDh"/>
    <property type="match status" value="1"/>
</dbReference>
<keyword evidence="2" id="KW-0378">Hydrolase</keyword>
<dbReference type="Proteomes" id="UP000605568">
    <property type="component" value="Unassembled WGS sequence"/>
</dbReference>
<protein>
    <submittedName>
        <fullName evidence="5">3'-5' exonuclease</fullName>
    </submittedName>
</protein>
<name>A0ABQ3MS44_9PSEU</name>
<dbReference type="PANTHER" id="PTHR30231">
    <property type="entry name" value="DNA POLYMERASE III SUBUNIT EPSILON"/>
    <property type="match status" value="1"/>
</dbReference>
<keyword evidence="3 5" id="KW-0269">Exonuclease</keyword>
<evidence type="ECO:0000313" key="5">
    <source>
        <dbReference type="EMBL" id="GHH57402.1"/>
    </source>
</evidence>
<accession>A0ABQ3MS44</accession>
<evidence type="ECO:0000313" key="6">
    <source>
        <dbReference type="Proteomes" id="UP000605568"/>
    </source>
</evidence>
<dbReference type="InterPro" id="IPR036397">
    <property type="entry name" value="RNaseH_sf"/>
</dbReference>
<evidence type="ECO:0000256" key="1">
    <source>
        <dbReference type="ARBA" id="ARBA00022722"/>
    </source>
</evidence>
<reference evidence="6" key="1">
    <citation type="journal article" date="2019" name="Int. J. Syst. Evol. Microbiol.">
        <title>The Global Catalogue of Microorganisms (GCM) 10K type strain sequencing project: providing services to taxonomists for standard genome sequencing and annotation.</title>
        <authorList>
            <consortium name="The Broad Institute Genomics Platform"/>
            <consortium name="The Broad Institute Genome Sequencing Center for Infectious Disease"/>
            <person name="Wu L."/>
            <person name="Ma J."/>
        </authorList>
    </citation>
    <scope>NUCLEOTIDE SEQUENCE [LARGE SCALE GENOMIC DNA]</scope>
    <source>
        <strain evidence="6">CGMCC 4.7367</strain>
    </source>
</reference>
<proteinExistence type="predicted"/>
<dbReference type="EMBL" id="BNAR01000018">
    <property type="protein sequence ID" value="GHH57402.1"/>
    <property type="molecule type" value="Genomic_DNA"/>
</dbReference>
<dbReference type="SUPFAM" id="SSF53098">
    <property type="entry name" value="Ribonuclease H-like"/>
    <property type="match status" value="1"/>
</dbReference>
<evidence type="ECO:0000256" key="3">
    <source>
        <dbReference type="ARBA" id="ARBA00022839"/>
    </source>
</evidence>
<keyword evidence="1" id="KW-0540">Nuclease</keyword>
<evidence type="ECO:0000259" key="4">
    <source>
        <dbReference type="SMART" id="SM00479"/>
    </source>
</evidence>
<sequence length="243" mass="26686">MTAPARTWADEPMTAFDIESSGIDTSTARIVTASVVTIVGSTPRVRSWLTDVGGEEIPAEATAVHHITTEHARAHGIPAADAVRQIRDALIEALYAGRPLVIYNAPFDLTMLDRECRRYGIEPLGAARVPLRVIDPLVIDRATSYRKGSRKLVDVARHHGITLTEDEAHTSAGDCLATARVAWCLAKRTPAGRMNIDQLQAYQREAHSRWAANLEAFKRGRGEDITIPRHWPIVPFELVGAEA</sequence>
<dbReference type="NCBIfam" id="NF005927">
    <property type="entry name" value="PRK07942.1"/>
    <property type="match status" value="1"/>
</dbReference>
<comment type="caution">
    <text evidence="5">The sequence shown here is derived from an EMBL/GenBank/DDBJ whole genome shotgun (WGS) entry which is preliminary data.</text>
</comment>
<dbReference type="RefSeq" id="WP_191304325.1">
    <property type="nucleotide sequence ID" value="NZ_BNAR01000018.1"/>
</dbReference>
<organism evidence="5 6">
    <name type="scientific">Lentzea cavernae</name>
    <dbReference type="NCBI Taxonomy" id="2020703"/>
    <lineage>
        <taxon>Bacteria</taxon>
        <taxon>Bacillati</taxon>
        <taxon>Actinomycetota</taxon>
        <taxon>Actinomycetes</taxon>
        <taxon>Pseudonocardiales</taxon>
        <taxon>Pseudonocardiaceae</taxon>
        <taxon>Lentzea</taxon>
    </lineage>
</organism>